<dbReference type="CDD" id="cd00609">
    <property type="entry name" value="AAT_like"/>
    <property type="match status" value="1"/>
</dbReference>
<organism evidence="7 8">
    <name type="scientific">Candidatus Eisenbergiella merdavium</name>
    <dbReference type="NCBI Taxonomy" id="2838551"/>
    <lineage>
        <taxon>Bacteria</taxon>
        <taxon>Bacillati</taxon>
        <taxon>Bacillota</taxon>
        <taxon>Clostridia</taxon>
        <taxon>Lachnospirales</taxon>
        <taxon>Lachnospiraceae</taxon>
        <taxon>Eisenbergiella</taxon>
    </lineage>
</organism>
<evidence type="ECO:0000259" key="6">
    <source>
        <dbReference type="Pfam" id="PF00155"/>
    </source>
</evidence>
<name>A0A9D2NFF9_9FIRM</name>
<dbReference type="InterPro" id="IPR015424">
    <property type="entry name" value="PyrdxlP-dep_Trfase"/>
</dbReference>
<evidence type="ECO:0000256" key="5">
    <source>
        <dbReference type="ARBA" id="ARBA00037974"/>
    </source>
</evidence>
<keyword evidence="7" id="KW-0032">Aminotransferase</keyword>
<evidence type="ECO:0000313" key="7">
    <source>
        <dbReference type="EMBL" id="HJC23367.1"/>
    </source>
</evidence>
<dbReference type="PANTHER" id="PTHR43525">
    <property type="entry name" value="PROTEIN MALY"/>
    <property type="match status" value="1"/>
</dbReference>
<comment type="similarity">
    <text evidence="5">Belongs to the class-II pyridoxal-phosphate-dependent aminotransferase family. MalY/PatB cystathionine beta-lyase subfamily.</text>
</comment>
<dbReference type="InterPro" id="IPR015421">
    <property type="entry name" value="PyrdxlP-dep_Trfase_major"/>
</dbReference>
<protein>
    <recommendedName>
        <fullName evidence="2">cysteine-S-conjugate beta-lyase</fullName>
        <ecNumber evidence="2">4.4.1.13</ecNumber>
    </recommendedName>
</protein>
<dbReference type="InterPro" id="IPR027619">
    <property type="entry name" value="C-S_lyase_PatB-like"/>
</dbReference>
<proteinExistence type="inferred from homology"/>
<reference evidence="7" key="2">
    <citation type="submission" date="2021-04" db="EMBL/GenBank/DDBJ databases">
        <authorList>
            <person name="Gilroy R."/>
        </authorList>
    </citation>
    <scope>NUCLEOTIDE SEQUENCE</scope>
    <source>
        <strain evidence="7">USAMLcec2-132</strain>
    </source>
</reference>
<dbReference type="GO" id="GO:0008483">
    <property type="term" value="F:transaminase activity"/>
    <property type="evidence" value="ECO:0007669"/>
    <property type="project" value="UniProtKB-KW"/>
</dbReference>
<evidence type="ECO:0000256" key="4">
    <source>
        <dbReference type="ARBA" id="ARBA00023239"/>
    </source>
</evidence>
<dbReference type="AlphaFoldDB" id="A0A9D2NFF9"/>
<dbReference type="GO" id="GO:0030170">
    <property type="term" value="F:pyridoxal phosphate binding"/>
    <property type="evidence" value="ECO:0007669"/>
    <property type="project" value="InterPro"/>
</dbReference>
<feature type="domain" description="Aminotransferase class I/classII large" evidence="6">
    <location>
        <begin position="39"/>
        <end position="388"/>
    </location>
</feature>
<keyword evidence="4" id="KW-0456">Lyase</keyword>
<evidence type="ECO:0000256" key="3">
    <source>
        <dbReference type="ARBA" id="ARBA00022898"/>
    </source>
</evidence>
<gene>
    <name evidence="7" type="ORF">H9761_06650</name>
</gene>
<dbReference type="SUPFAM" id="SSF53383">
    <property type="entry name" value="PLP-dependent transferases"/>
    <property type="match status" value="1"/>
</dbReference>
<evidence type="ECO:0000256" key="2">
    <source>
        <dbReference type="ARBA" id="ARBA00012224"/>
    </source>
</evidence>
<dbReference type="GO" id="GO:0047804">
    <property type="term" value="F:cysteine-S-conjugate beta-lyase activity"/>
    <property type="evidence" value="ECO:0007669"/>
    <property type="project" value="UniProtKB-EC"/>
</dbReference>
<dbReference type="EMBL" id="DWWS01000022">
    <property type="protein sequence ID" value="HJC23367.1"/>
    <property type="molecule type" value="Genomic_DNA"/>
</dbReference>
<dbReference type="PANTHER" id="PTHR43525:SF1">
    <property type="entry name" value="PROTEIN MALY"/>
    <property type="match status" value="1"/>
</dbReference>
<dbReference type="InterPro" id="IPR051798">
    <property type="entry name" value="Class-II_PLP-Dep_Aminotrans"/>
</dbReference>
<dbReference type="NCBIfam" id="TIGR04350">
    <property type="entry name" value="C_S_lyase_PatB"/>
    <property type="match status" value="1"/>
</dbReference>
<reference evidence="7" key="1">
    <citation type="journal article" date="2021" name="PeerJ">
        <title>Extensive microbial diversity within the chicken gut microbiome revealed by metagenomics and culture.</title>
        <authorList>
            <person name="Gilroy R."/>
            <person name="Ravi A."/>
            <person name="Getino M."/>
            <person name="Pursley I."/>
            <person name="Horton D.L."/>
            <person name="Alikhan N.F."/>
            <person name="Baker D."/>
            <person name="Gharbi K."/>
            <person name="Hall N."/>
            <person name="Watson M."/>
            <person name="Adriaenssens E.M."/>
            <person name="Foster-Nyarko E."/>
            <person name="Jarju S."/>
            <person name="Secka A."/>
            <person name="Antonio M."/>
            <person name="Oren A."/>
            <person name="Chaudhuri R.R."/>
            <person name="La Ragione R."/>
            <person name="Hildebrand F."/>
            <person name="Pallen M.J."/>
        </authorList>
    </citation>
    <scope>NUCLEOTIDE SEQUENCE</scope>
    <source>
        <strain evidence="7">USAMLcec2-132</strain>
    </source>
</reference>
<dbReference type="Pfam" id="PF00155">
    <property type="entry name" value="Aminotran_1_2"/>
    <property type="match status" value="1"/>
</dbReference>
<comment type="cofactor">
    <cofactor evidence="1">
        <name>pyridoxal 5'-phosphate</name>
        <dbReference type="ChEBI" id="CHEBI:597326"/>
    </cofactor>
</comment>
<dbReference type="InterPro" id="IPR015422">
    <property type="entry name" value="PyrdxlP-dep_Trfase_small"/>
</dbReference>
<evidence type="ECO:0000256" key="1">
    <source>
        <dbReference type="ARBA" id="ARBA00001933"/>
    </source>
</evidence>
<keyword evidence="7" id="KW-0808">Transferase</keyword>
<dbReference type="Gene3D" id="3.90.1150.10">
    <property type="entry name" value="Aspartate Aminotransferase, domain 1"/>
    <property type="match status" value="1"/>
</dbReference>
<evidence type="ECO:0000313" key="8">
    <source>
        <dbReference type="Proteomes" id="UP000823891"/>
    </source>
</evidence>
<sequence>MSGYDRYEEYDFDKIVDRRHSGSMKWDVAENELPMWVADMDFQTAPQVRQAIARRAAHGVFGYTIVPDEWYQAYMHWWKTRHSLEIQKDWLIFCTGVVPAISSMVRKLTTPAEKVLIQTPVYNIFFNSILNNGRVVLESPLVYRKGAYEAYEIDFEDLEEKLADPQTTLMILCNPHNPVGKIWDARTLERIGELCWKHHVCVISDEIHCDLTAPGCSYVPFASVSEKCRENSITCIAPTKAFNMAGLQTAAVSVPNPVLRHKVWRGLNTDEVAEPNAFAIDAAVAAFTEGGEWLDALRGYIFENKRLVEEYVAKEIPGVSVVPSQATYLSWLDCSALPAPAEELAAFIREKTGLYLSSGEQYGGQGKRFLRLNAACPRSVLQDGLDRLKRGIADYQI</sequence>
<comment type="caution">
    <text evidence="7">The sequence shown here is derived from an EMBL/GenBank/DDBJ whole genome shotgun (WGS) entry which is preliminary data.</text>
</comment>
<dbReference type="Proteomes" id="UP000823891">
    <property type="component" value="Unassembled WGS sequence"/>
</dbReference>
<keyword evidence="3" id="KW-0663">Pyridoxal phosphate</keyword>
<dbReference type="InterPro" id="IPR004839">
    <property type="entry name" value="Aminotransferase_I/II_large"/>
</dbReference>
<accession>A0A9D2NFF9</accession>
<dbReference type="Gene3D" id="3.40.640.10">
    <property type="entry name" value="Type I PLP-dependent aspartate aminotransferase-like (Major domain)"/>
    <property type="match status" value="1"/>
</dbReference>
<dbReference type="EC" id="4.4.1.13" evidence="2"/>